<organism evidence="1 2">
    <name type="scientific">Nitrospira tepida</name>
    <dbReference type="NCBI Taxonomy" id="2973512"/>
    <lineage>
        <taxon>Bacteria</taxon>
        <taxon>Pseudomonadati</taxon>
        <taxon>Nitrospirota</taxon>
        <taxon>Nitrospiria</taxon>
        <taxon>Nitrospirales</taxon>
        <taxon>Nitrospiraceae</taxon>
        <taxon>Nitrospira</taxon>
    </lineage>
</organism>
<dbReference type="KEGG" id="nti:DNFV4_04415"/>
<keyword evidence="2" id="KW-1185">Reference proteome</keyword>
<name>A0AA86N392_9BACT</name>
<dbReference type="EMBL" id="OX365700">
    <property type="protein sequence ID" value="CAI4033973.1"/>
    <property type="molecule type" value="Genomic_DNA"/>
</dbReference>
<dbReference type="Proteomes" id="UP001179121">
    <property type="component" value="Chromosome"/>
</dbReference>
<dbReference type="AlphaFoldDB" id="A0AA86N392"/>
<reference evidence="1" key="1">
    <citation type="submission" date="2022-10" db="EMBL/GenBank/DDBJ databases">
        <authorList>
            <person name="Koch H."/>
        </authorList>
    </citation>
    <scope>NUCLEOTIDE SEQUENCE</scope>
    <source>
        <strain evidence="1">DNF</strain>
    </source>
</reference>
<accession>A0AA86N392</accession>
<evidence type="ECO:0000313" key="1">
    <source>
        <dbReference type="EMBL" id="CAI4033973.1"/>
    </source>
</evidence>
<evidence type="ECO:0000313" key="2">
    <source>
        <dbReference type="Proteomes" id="UP001179121"/>
    </source>
</evidence>
<protein>
    <submittedName>
        <fullName evidence="1">Uncharacterized protein</fullName>
    </submittedName>
</protein>
<gene>
    <name evidence="1" type="ORF">DNFV4_04415</name>
</gene>
<proteinExistence type="predicted"/>
<sequence>MSWDLELSAHRSALGFQDSALVLKAFSGGVKKKGFSQ</sequence>